<accession>A0AAN8G4T8</accession>
<comment type="caution">
    <text evidence="2">The sequence shown here is derived from an EMBL/GenBank/DDBJ whole genome shotgun (WGS) entry which is preliminary data.</text>
</comment>
<feature type="region of interest" description="Disordered" evidence="1">
    <location>
        <begin position="74"/>
        <end position="95"/>
    </location>
</feature>
<gene>
    <name evidence="2" type="ORF">GCK32_016407</name>
</gene>
<name>A0AAN8G4T8_TRICO</name>
<dbReference type="AlphaFoldDB" id="A0AAN8G4T8"/>
<proteinExistence type="predicted"/>
<evidence type="ECO:0000256" key="1">
    <source>
        <dbReference type="SAM" id="MobiDB-lite"/>
    </source>
</evidence>
<dbReference type="EMBL" id="WIXE01006940">
    <property type="protein sequence ID" value="KAK5980833.1"/>
    <property type="molecule type" value="Genomic_DNA"/>
</dbReference>
<sequence>MGSDDYEWIEDPVFAMDISPPVGWSYFPPKMLEALTAANMPMYGVEVTNDFMPVQIENPTTNLKGVGPLYGKVEGGAVTQTSPGGTGEAKPADGVRSKEVKLGLEF</sequence>
<dbReference type="Proteomes" id="UP001331761">
    <property type="component" value="Unassembled WGS sequence"/>
</dbReference>
<evidence type="ECO:0000313" key="2">
    <source>
        <dbReference type="EMBL" id="KAK5980833.1"/>
    </source>
</evidence>
<evidence type="ECO:0000313" key="3">
    <source>
        <dbReference type="Proteomes" id="UP001331761"/>
    </source>
</evidence>
<reference evidence="2 3" key="1">
    <citation type="submission" date="2019-10" db="EMBL/GenBank/DDBJ databases">
        <title>Assembly and Annotation for the nematode Trichostrongylus colubriformis.</title>
        <authorList>
            <person name="Martin J."/>
        </authorList>
    </citation>
    <scope>NUCLEOTIDE SEQUENCE [LARGE SCALE GENOMIC DNA]</scope>
    <source>
        <strain evidence="2">G859</strain>
        <tissue evidence="2">Whole worm</tissue>
    </source>
</reference>
<keyword evidence="3" id="KW-1185">Reference proteome</keyword>
<organism evidence="2 3">
    <name type="scientific">Trichostrongylus colubriformis</name>
    <name type="common">Black scour worm</name>
    <dbReference type="NCBI Taxonomy" id="6319"/>
    <lineage>
        <taxon>Eukaryota</taxon>
        <taxon>Metazoa</taxon>
        <taxon>Ecdysozoa</taxon>
        <taxon>Nematoda</taxon>
        <taxon>Chromadorea</taxon>
        <taxon>Rhabditida</taxon>
        <taxon>Rhabditina</taxon>
        <taxon>Rhabditomorpha</taxon>
        <taxon>Strongyloidea</taxon>
        <taxon>Trichostrongylidae</taxon>
        <taxon>Trichostrongylus</taxon>
    </lineage>
</organism>
<protein>
    <submittedName>
        <fullName evidence="2">Uncharacterized protein</fullName>
    </submittedName>
</protein>